<evidence type="ECO:0000313" key="5">
    <source>
        <dbReference type="EMBL" id="PTC21712.1"/>
    </source>
</evidence>
<sequence>MEMFISLLVQIISGAIGGNLAGMTHQSLGSTGLNSMVGGLGGLVLGQLLSWLLGAPAGDALNVAALGSNIVGSGFGGLVLTFIIGFIKNKMAAK</sequence>
<evidence type="ECO:0000313" key="11">
    <source>
        <dbReference type="Proteomes" id="UP000423257"/>
    </source>
</evidence>
<feature type="transmembrane region" description="Helical" evidence="1">
    <location>
        <begin position="33"/>
        <end position="54"/>
    </location>
</feature>
<dbReference type="EMBL" id="FNUA01000002">
    <property type="protein sequence ID" value="SEE95109.1"/>
    <property type="molecule type" value="Genomic_DNA"/>
</dbReference>
<keyword evidence="4" id="KW-0489">Methyltransferase</keyword>
<keyword evidence="1" id="KW-0812">Transmembrane</keyword>
<dbReference type="AlphaFoldDB" id="A0A1H5N0E8"/>
<dbReference type="Proteomes" id="UP000240476">
    <property type="component" value="Unassembled WGS sequence"/>
</dbReference>
<dbReference type="RefSeq" id="WP_060756063.1">
    <property type="nucleotide sequence ID" value="NZ_CP025494.1"/>
</dbReference>
<dbReference type="EMBL" id="CP025494">
    <property type="protein sequence ID" value="AVE04965.1"/>
    <property type="molecule type" value="Genomic_DNA"/>
</dbReference>
<evidence type="ECO:0000313" key="4">
    <source>
        <dbReference type="EMBL" id="KWU49011.1"/>
    </source>
</evidence>
<evidence type="ECO:0000313" key="6">
    <source>
        <dbReference type="EMBL" id="SEE95109.1"/>
    </source>
</evidence>
<keyword evidence="10" id="KW-1185">Reference proteome</keyword>
<feature type="transmembrane region" description="Helical" evidence="1">
    <location>
        <begin position="66"/>
        <end position="87"/>
    </location>
</feature>
<keyword evidence="1" id="KW-1133">Transmembrane helix</keyword>
<reference evidence="7" key="1">
    <citation type="submission" date="2016-01" db="EMBL/GenBank/DDBJ databases">
        <authorList>
            <person name="Gamez R.M."/>
            <person name="Rodriguez F."/>
            <person name="Bernal J.F."/>
            <person name="Agarwala R."/>
            <person name="Landsman D."/>
            <person name="Marino-Ramirez L."/>
        </authorList>
    </citation>
    <scope>NUCLEOTIDE SEQUENCE [LARGE SCALE GENOMIC DNA]</scope>
    <source>
        <strain evidence="7">Ps006</strain>
    </source>
</reference>
<reference evidence="3 11" key="6">
    <citation type="submission" date="2019-09" db="EMBL/GenBank/DDBJ databases">
        <title>Draft genome sequences of 48 bacterial type strains from the CCUG.</title>
        <authorList>
            <person name="Tunovic T."/>
            <person name="Pineiro-Iglesias B."/>
            <person name="Unosson C."/>
            <person name="Inganas E."/>
            <person name="Ohlen M."/>
            <person name="Cardew S."/>
            <person name="Jensie-Markopoulos S."/>
            <person name="Salva-Serra F."/>
            <person name="Jaen-Luchoro D."/>
            <person name="Karlsson R."/>
            <person name="Svensson-Stadler L."/>
            <person name="Chun J."/>
            <person name="Moore E."/>
        </authorList>
    </citation>
    <scope>NUCLEOTIDE SEQUENCE [LARGE SCALE GENOMIC DNA]</scope>
    <source>
        <strain evidence="3 11">CCUG 51524</strain>
    </source>
</reference>
<dbReference type="EMBL" id="LRMR01000030">
    <property type="protein sequence ID" value="KWU49011.1"/>
    <property type="molecule type" value="Genomic_DNA"/>
</dbReference>
<dbReference type="GeneID" id="97920579"/>
<reference evidence="4" key="2">
    <citation type="submission" date="2016-01" db="EMBL/GenBank/DDBJ databases">
        <authorList>
            <person name="McClelland M."/>
            <person name="Jain A."/>
            <person name="Saraogi P."/>
            <person name="Mendelson R."/>
            <person name="Westerman R."/>
            <person name="SanMiguel P."/>
            <person name="Csonka L."/>
        </authorList>
    </citation>
    <scope>NUCLEOTIDE SEQUENCE [LARGE SCALE GENOMIC DNA]</scope>
    <source>
        <strain evidence="4">Ps006</strain>
    </source>
</reference>
<proteinExistence type="predicted"/>
<evidence type="ECO:0000256" key="1">
    <source>
        <dbReference type="SAM" id="Phobius"/>
    </source>
</evidence>
<dbReference type="Proteomes" id="UP000423257">
    <property type="component" value="Unassembled WGS sequence"/>
</dbReference>
<dbReference type="EMBL" id="VZPQ01000001">
    <property type="protein sequence ID" value="KAB0569552.1"/>
    <property type="molecule type" value="Genomic_DNA"/>
</dbReference>
<evidence type="ECO:0000313" key="7">
    <source>
        <dbReference type="Proteomes" id="UP000067111"/>
    </source>
</evidence>
<accession>A0A1H5N0E8</accession>
<reference evidence="2 9" key="4">
    <citation type="submission" date="2017-12" db="EMBL/GenBank/DDBJ databases">
        <title>Genome sequence of Pseudomonas palleroniana MAB3.</title>
        <authorList>
            <person name="Nascimento F.X."/>
        </authorList>
    </citation>
    <scope>NUCLEOTIDE SEQUENCE [LARGE SCALE GENOMIC DNA]</scope>
    <source>
        <strain evidence="2 9">MAB3</strain>
    </source>
</reference>
<evidence type="ECO:0000313" key="3">
    <source>
        <dbReference type="EMBL" id="KAB0569552.1"/>
    </source>
</evidence>
<dbReference type="Proteomes" id="UP000067111">
    <property type="component" value="Unassembled WGS sequence"/>
</dbReference>
<dbReference type="Proteomes" id="UP000199129">
    <property type="component" value="Unassembled WGS sequence"/>
</dbReference>
<reference evidence="6 8" key="3">
    <citation type="submission" date="2016-10" db="EMBL/GenBank/DDBJ databases">
        <authorList>
            <person name="de Groot N.N."/>
        </authorList>
    </citation>
    <scope>NUCLEOTIDE SEQUENCE [LARGE SCALE GENOMIC DNA]</scope>
    <source>
        <strain evidence="6 8">BS3265</strain>
    </source>
</reference>
<reference evidence="5 10" key="5">
    <citation type="submission" date="2018-03" db="EMBL/GenBank/DDBJ databases">
        <title>Draft genome sequence of the type strain of Pseudomonas palleroniana LMG 23076, isolated from rice in Cameroon.</title>
        <authorList>
            <person name="Tambong J.T."/>
        </authorList>
    </citation>
    <scope>NUCLEOTIDE SEQUENCE [LARGE SCALE GENOMIC DNA]</scope>
    <source>
        <strain evidence="5 10">LMG 23076</strain>
    </source>
</reference>
<protein>
    <submittedName>
        <fullName evidence="4">DNA methyltransferase</fullName>
    </submittedName>
</protein>
<dbReference type="Proteomes" id="UP000237830">
    <property type="component" value="Chromosome"/>
</dbReference>
<keyword evidence="4" id="KW-0808">Transferase</keyword>
<accession>A0A0X7JZY7</accession>
<evidence type="ECO:0000313" key="2">
    <source>
        <dbReference type="EMBL" id="AVE04965.1"/>
    </source>
</evidence>
<gene>
    <name evidence="4" type="ORF">AWV77_20830</name>
    <name evidence="5" type="ORF">C9383_27920</name>
    <name evidence="2" type="ORF">CYL20_10580</name>
    <name evidence="3" type="ORF">F7R03_00015</name>
    <name evidence="6" type="ORF">SAMN04490198_3766</name>
</gene>
<evidence type="ECO:0000313" key="8">
    <source>
        <dbReference type="Proteomes" id="UP000199129"/>
    </source>
</evidence>
<organism evidence="6 8">
    <name type="scientific">Pseudomonas palleroniana</name>
    <dbReference type="NCBI Taxonomy" id="191390"/>
    <lineage>
        <taxon>Bacteria</taxon>
        <taxon>Pseudomonadati</taxon>
        <taxon>Pseudomonadota</taxon>
        <taxon>Gammaproteobacteria</taxon>
        <taxon>Pseudomonadales</taxon>
        <taxon>Pseudomonadaceae</taxon>
        <taxon>Pseudomonas</taxon>
    </lineage>
</organism>
<name>A0A1H5N0E8_9PSED</name>
<dbReference type="EMBL" id="PYWX01000091">
    <property type="protein sequence ID" value="PTC21712.1"/>
    <property type="molecule type" value="Genomic_DNA"/>
</dbReference>
<evidence type="ECO:0000313" key="9">
    <source>
        <dbReference type="Proteomes" id="UP000237830"/>
    </source>
</evidence>
<dbReference type="OrthoDB" id="7028560at2"/>
<dbReference type="GO" id="GO:0032259">
    <property type="term" value="P:methylation"/>
    <property type="evidence" value="ECO:0007669"/>
    <property type="project" value="UniProtKB-KW"/>
</dbReference>
<keyword evidence="1" id="KW-0472">Membrane</keyword>
<dbReference type="GO" id="GO:0008168">
    <property type="term" value="F:methyltransferase activity"/>
    <property type="evidence" value="ECO:0007669"/>
    <property type="project" value="UniProtKB-KW"/>
</dbReference>
<evidence type="ECO:0000313" key="10">
    <source>
        <dbReference type="Proteomes" id="UP000240476"/>
    </source>
</evidence>